<reference evidence="1" key="1">
    <citation type="submission" date="2016-08" db="EMBL/GenBank/DDBJ databases">
        <authorList>
            <person name="Seilhamer J.J."/>
        </authorList>
    </citation>
    <scope>NUCLEOTIDE SEQUENCE</scope>
    <source>
        <strain evidence="1">86</strain>
    </source>
</reference>
<dbReference type="AlphaFoldDB" id="A0A212LYB8"/>
<name>A0A212LYB8_9FIRM</name>
<protein>
    <submittedName>
        <fullName evidence="1">Uncharacterized protein</fullName>
    </submittedName>
</protein>
<gene>
    <name evidence="1" type="ORF">KL86SPO_50355</name>
</gene>
<dbReference type="EMBL" id="FMJE01000005">
    <property type="protein sequence ID" value="SCM82584.1"/>
    <property type="molecule type" value="Genomic_DNA"/>
</dbReference>
<organism evidence="1">
    <name type="scientific">uncultured Sporomusa sp</name>
    <dbReference type="NCBI Taxonomy" id="307249"/>
    <lineage>
        <taxon>Bacteria</taxon>
        <taxon>Bacillati</taxon>
        <taxon>Bacillota</taxon>
        <taxon>Negativicutes</taxon>
        <taxon>Selenomonadales</taxon>
        <taxon>Sporomusaceae</taxon>
        <taxon>Sporomusa</taxon>
        <taxon>environmental samples</taxon>
    </lineage>
</organism>
<sequence>MAPGVGHEHIDSELNLLLDRSPRTFFCFSSILQPSSATLFPIYFSFPFIK</sequence>
<evidence type="ECO:0000313" key="1">
    <source>
        <dbReference type="EMBL" id="SCM82584.1"/>
    </source>
</evidence>
<proteinExistence type="predicted"/>
<accession>A0A212LYB8</accession>